<dbReference type="SUPFAM" id="SSF48576">
    <property type="entry name" value="Terpenoid synthases"/>
    <property type="match status" value="1"/>
</dbReference>
<dbReference type="InterPro" id="IPR008949">
    <property type="entry name" value="Isoprenoid_synthase_dom_sf"/>
</dbReference>
<dbReference type="Pfam" id="PF00494">
    <property type="entry name" value="SQS_PSY"/>
    <property type="match status" value="1"/>
</dbReference>
<dbReference type="InterPro" id="IPR033904">
    <property type="entry name" value="Trans_IPPS_HH"/>
</dbReference>
<dbReference type="OrthoDB" id="431150at2759"/>
<comment type="cofactor">
    <cofactor evidence="1">
        <name>Mg(2+)</name>
        <dbReference type="ChEBI" id="CHEBI:18420"/>
    </cofactor>
</comment>
<gene>
    <name evidence="6" type="ORF">BD311DRAFT_675057</name>
</gene>
<protein>
    <recommendedName>
        <fullName evidence="3">squalene synthase</fullName>
        <ecNumber evidence="3">2.5.1.21</ecNumber>
    </recommendedName>
</protein>
<dbReference type="GO" id="GO:0006696">
    <property type="term" value="P:ergosterol biosynthetic process"/>
    <property type="evidence" value="ECO:0007669"/>
    <property type="project" value="TreeGrafter"/>
</dbReference>
<evidence type="ECO:0000256" key="4">
    <source>
        <dbReference type="ARBA" id="ARBA00022679"/>
    </source>
</evidence>
<accession>A0A4Q9M921</accession>
<keyword evidence="5" id="KW-0472">Membrane</keyword>
<dbReference type="EMBL" id="ML143522">
    <property type="protein sequence ID" value="TBU22917.1"/>
    <property type="molecule type" value="Genomic_DNA"/>
</dbReference>
<dbReference type="CDD" id="cd00683">
    <property type="entry name" value="Trans_IPPS_HH"/>
    <property type="match status" value="1"/>
</dbReference>
<comment type="similarity">
    <text evidence="2">Belongs to the phytoene/squalene synthase family.</text>
</comment>
<organism evidence="6">
    <name type="scientific">Dichomitus squalens</name>
    <dbReference type="NCBI Taxonomy" id="114155"/>
    <lineage>
        <taxon>Eukaryota</taxon>
        <taxon>Fungi</taxon>
        <taxon>Dikarya</taxon>
        <taxon>Basidiomycota</taxon>
        <taxon>Agaricomycotina</taxon>
        <taxon>Agaricomycetes</taxon>
        <taxon>Polyporales</taxon>
        <taxon>Polyporaceae</taxon>
        <taxon>Dichomitus</taxon>
    </lineage>
</organism>
<reference evidence="6" key="1">
    <citation type="submission" date="2019-01" db="EMBL/GenBank/DDBJ databases">
        <title>Draft genome sequences of three monokaryotic isolates of the white-rot basidiomycete fungus Dichomitus squalens.</title>
        <authorList>
            <consortium name="DOE Joint Genome Institute"/>
            <person name="Lopez S.C."/>
            <person name="Andreopoulos B."/>
            <person name="Pangilinan J."/>
            <person name="Lipzen A."/>
            <person name="Riley R."/>
            <person name="Ahrendt S."/>
            <person name="Ng V."/>
            <person name="Barry K."/>
            <person name="Daum C."/>
            <person name="Grigoriev I.V."/>
            <person name="Hilden K.S."/>
            <person name="Makela M.R."/>
            <person name="de Vries R.P."/>
        </authorList>
    </citation>
    <scope>NUCLEOTIDE SEQUENCE [LARGE SCALE GENOMIC DNA]</scope>
    <source>
        <strain evidence="6">OM18370.1</strain>
    </source>
</reference>
<dbReference type="InterPro" id="IPR044844">
    <property type="entry name" value="Trans_IPPS_euk-type"/>
</dbReference>
<dbReference type="FunFam" id="1.10.600.10:FF:000023">
    <property type="entry name" value="Squalene synthase"/>
    <property type="match status" value="1"/>
</dbReference>
<dbReference type="SFLD" id="SFLDG01018">
    <property type="entry name" value="Squalene/Phytoene_Synthase_Lik"/>
    <property type="match status" value="1"/>
</dbReference>
<dbReference type="EC" id="2.5.1.21" evidence="3"/>
<dbReference type="InterPro" id="IPR019845">
    <property type="entry name" value="Squalene/phytoene_synthase_CS"/>
</dbReference>
<dbReference type="PANTHER" id="PTHR11626:SF2">
    <property type="entry name" value="SQUALENE SYNTHASE"/>
    <property type="match status" value="1"/>
</dbReference>
<evidence type="ECO:0000256" key="2">
    <source>
        <dbReference type="ARBA" id="ARBA00006251"/>
    </source>
</evidence>
<dbReference type="SFLD" id="SFLDS00005">
    <property type="entry name" value="Isoprenoid_Synthase_Type_I"/>
    <property type="match status" value="1"/>
</dbReference>
<dbReference type="NCBIfam" id="TIGR01559">
    <property type="entry name" value="squal_synth"/>
    <property type="match status" value="1"/>
</dbReference>
<dbReference type="InterPro" id="IPR002060">
    <property type="entry name" value="Squ/phyt_synthse"/>
</dbReference>
<dbReference type="PANTHER" id="PTHR11626">
    <property type="entry name" value="FARNESYL-DIPHOSPHATE FARNESYLTRANSFERASE"/>
    <property type="match status" value="1"/>
</dbReference>
<keyword evidence="5" id="KW-1133">Transmembrane helix</keyword>
<dbReference type="PROSITE" id="PS01045">
    <property type="entry name" value="SQUALEN_PHYTOEN_SYN_2"/>
    <property type="match status" value="1"/>
</dbReference>
<evidence type="ECO:0000256" key="5">
    <source>
        <dbReference type="SAM" id="Phobius"/>
    </source>
</evidence>
<evidence type="ECO:0000313" key="6">
    <source>
        <dbReference type="EMBL" id="TBU22917.1"/>
    </source>
</evidence>
<evidence type="ECO:0000256" key="1">
    <source>
        <dbReference type="ARBA" id="ARBA00001946"/>
    </source>
</evidence>
<evidence type="ECO:0000256" key="3">
    <source>
        <dbReference type="ARBA" id="ARBA00012373"/>
    </source>
</evidence>
<keyword evidence="4" id="KW-0808">Transferase</keyword>
<feature type="transmembrane region" description="Helical" evidence="5">
    <location>
        <begin position="479"/>
        <end position="504"/>
    </location>
</feature>
<dbReference type="Proteomes" id="UP000292957">
    <property type="component" value="Unassembled WGS sequence"/>
</dbReference>
<dbReference type="GO" id="GO:0045338">
    <property type="term" value="P:farnesyl diphosphate metabolic process"/>
    <property type="evidence" value="ECO:0007669"/>
    <property type="project" value="InterPro"/>
</dbReference>
<keyword evidence="5" id="KW-0812">Transmembrane</keyword>
<dbReference type="GO" id="GO:0005789">
    <property type="term" value="C:endoplasmic reticulum membrane"/>
    <property type="evidence" value="ECO:0007669"/>
    <property type="project" value="TreeGrafter"/>
</dbReference>
<name>A0A4Q9M921_9APHY</name>
<dbReference type="Gene3D" id="1.10.600.10">
    <property type="entry name" value="Farnesyl Diphosphate Synthase"/>
    <property type="match status" value="1"/>
</dbReference>
<sequence>MSRNTASSMLALLLTHPFEFRVLLQYKLWHEPKRDISQPSEHATSGWDRPTMRRCWHFLDLTSRSFSGVIKEVEGDLARVICLFYLVLRGLDTIEDDMTIPDEKKQPLLRQFHKLAVKPDWTFDECGPNEKDRQLLVEWTVVSEELNRLDPRYREIILDVTEKMQYGMADYAHKAAATDELYIETVDEYNLYCHYVAGLVGEGLTRFWAASGKEAAWLGDQLELTNAMGLLLQKTNIIRDFREDAEERRFFWPREVWGDALYGKAVGRAGGFADITELYAPGNEKQALWVLSGMVVDVLGHATDALDYLRLLTKQSIFCFCAIPQTMAMATLSLCFMNYDMFQRHIKIRKAEAASLIMKSTNPRDVAYIFRDYARRIHARALPDDPSFLRLSVACGRIEQWCERHYPSFVRLQQVSGGVQYDPRDVRTRVVQAAEARDQALAKEKRMLEYRERAAAANGKGANGLLEDRKPAQEELSTVALLLYVAGGFLVVLAITLGFAWVLLTYFQ</sequence>
<dbReference type="InterPro" id="IPR006449">
    <property type="entry name" value="Squal_synth-like"/>
</dbReference>
<proteinExistence type="inferred from homology"/>
<dbReference type="GO" id="GO:0051996">
    <property type="term" value="F:squalene synthase [NAD(P)H] activity"/>
    <property type="evidence" value="ECO:0007669"/>
    <property type="project" value="UniProtKB-EC"/>
</dbReference>
<dbReference type="AlphaFoldDB" id="A0A4Q9M921"/>